<comment type="caution">
    <text evidence="2">The sequence shown here is derived from an EMBL/GenBank/DDBJ whole genome shotgun (WGS) entry which is preliminary data.</text>
</comment>
<dbReference type="PANTHER" id="PTHR10492:SF94">
    <property type="entry name" value="ATP-DEPENDENT DNA HELICASE"/>
    <property type="match status" value="1"/>
</dbReference>
<gene>
    <name evidence="2" type="ORF">J1N35_022462</name>
</gene>
<proteinExistence type="predicted"/>
<keyword evidence="3" id="KW-1185">Reference proteome</keyword>
<evidence type="ECO:0000313" key="3">
    <source>
        <dbReference type="Proteomes" id="UP000828251"/>
    </source>
</evidence>
<sequence length="86" mass="9974">MMNMFLGESKTFNSFDQVVKDTNNSYLEEFLNELLPNSLPPHKLVLKVNCPIILLRKLDPSNSLCNGTRMVCKRFNNYVKHIEIIT</sequence>
<protein>
    <recommendedName>
        <fullName evidence="1">DNA helicase Pif1-like 2B domain-containing protein</fullName>
    </recommendedName>
</protein>
<dbReference type="AlphaFoldDB" id="A0A9D4A161"/>
<dbReference type="InterPro" id="IPR049163">
    <property type="entry name" value="Pif1-like_2B_dom"/>
</dbReference>
<dbReference type="OrthoDB" id="1002436at2759"/>
<dbReference type="EMBL" id="JAIQCV010000007">
    <property type="protein sequence ID" value="KAH1082701.1"/>
    <property type="molecule type" value="Genomic_DNA"/>
</dbReference>
<organism evidence="2 3">
    <name type="scientific">Gossypium stocksii</name>
    <dbReference type="NCBI Taxonomy" id="47602"/>
    <lineage>
        <taxon>Eukaryota</taxon>
        <taxon>Viridiplantae</taxon>
        <taxon>Streptophyta</taxon>
        <taxon>Embryophyta</taxon>
        <taxon>Tracheophyta</taxon>
        <taxon>Spermatophyta</taxon>
        <taxon>Magnoliopsida</taxon>
        <taxon>eudicotyledons</taxon>
        <taxon>Gunneridae</taxon>
        <taxon>Pentapetalae</taxon>
        <taxon>rosids</taxon>
        <taxon>malvids</taxon>
        <taxon>Malvales</taxon>
        <taxon>Malvaceae</taxon>
        <taxon>Malvoideae</taxon>
        <taxon>Gossypium</taxon>
    </lineage>
</organism>
<feature type="domain" description="DNA helicase Pif1-like 2B" evidence="1">
    <location>
        <begin position="29"/>
        <end position="72"/>
    </location>
</feature>
<evidence type="ECO:0000259" key="1">
    <source>
        <dbReference type="Pfam" id="PF21530"/>
    </source>
</evidence>
<dbReference type="Pfam" id="PF21530">
    <property type="entry name" value="Pif1_2B_dom"/>
    <property type="match status" value="1"/>
</dbReference>
<dbReference type="PANTHER" id="PTHR10492">
    <property type="match status" value="1"/>
</dbReference>
<name>A0A9D4A161_9ROSI</name>
<dbReference type="Proteomes" id="UP000828251">
    <property type="component" value="Unassembled WGS sequence"/>
</dbReference>
<feature type="non-terminal residue" evidence="2">
    <location>
        <position position="86"/>
    </location>
</feature>
<reference evidence="2 3" key="1">
    <citation type="journal article" date="2021" name="Plant Biotechnol. J.">
        <title>Multi-omics assisted identification of the key and species-specific regulatory components of drought-tolerant mechanisms in Gossypium stocksii.</title>
        <authorList>
            <person name="Yu D."/>
            <person name="Ke L."/>
            <person name="Zhang D."/>
            <person name="Wu Y."/>
            <person name="Sun Y."/>
            <person name="Mei J."/>
            <person name="Sun J."/>
            <person name="Sun Y."/>
        </authorList>
    </citation>
    <scope>NUCLEOTIDE SEQUENCE [LARGE SCALE GENOMIC DNA]</scope>
    <source>
        <strain evidence="3">cv. E1</strain>
        <tissue evidence="2">Leaf</tissue>
    </source>
</reference>
<evidence type="ECO:0000313" key="2">
    <source>
        <dbReference type="EMBL" id="KAH1082701.1"/>
    </source>
</evidence>
<accession>A0A9D4A161</accession>